<feature type="non-terminal residue" evidence="3">
    <location>
        <position position="1"/>
    </location>
</feature>
<accession>A0ABQ5KQ77</accession>
<dbReference type="Gene3D" id="3.80.10.10">
    <property type="entry name" value="Ribonuclease Inhibitor"/>
    <property type="match status" value="2"/>
</dbReference>
<dbReference type="InterPro" id="IPR001611">
    <property type="entry name" value="Leu-rich_rpt"/>
</dbReference>
<keyword evidence="1" id="KW-0433">Leucine-rich repeat</keyword>
<evidence type="ECO:0000256" key="1">
    <source>
        <dbReference type="ARBA" id="ARBA00022614"/>
    </source>
</evidence>
<gene>
    <name evidence="3" type="ORF">ADUPG1_007099</name>
</gene>
<dbReference type="SUPFAM" id="SSF52058">
    <property type="entry name" value="L domain-like"/>
    <property type="match status" value="2"/>
</dbReference>
<dbReference type="EMBL" id="BQXS01010130">
    <property type="protein sequence ID" value="GKT33085.1"/>
    <property type="molecule type" value="Genomic_DNA"/>
</dbReference>
<dbReference type="InterPro" id="IPR050836">
    <property type="entry name" value="SDS22/Internalin_LRR"/>
</dbReference>
<feature type="non-terminal residue" evidence="3">
    <location>
        <position position="769"/>
    </location>
</feature>
<sequence>ICGCDDEFSTIDAISEDIVCARPVPNRSDGPWTAVCSSHSYTTYMPDDSSMAPLGFTCTSVLDEVSVSCDGGCAYGQECRVSTESASAGMSFCADVIVDAGLRAVVSELVPAEYKEDGSGLFSVASLKNVEQVEGDESELLSLEYDASDISILYSNLTTIEGIEHIINLQKIRITNHPELTDISIIKTLSQLEYISFAGCDNDILNSIYLDLFLGLSHLNLSNTFISTLSADSFILEDISLMSLDNLEYFDISSDDQRCQLAALPRIPVINRLYLSGCSFVSDLSSDIFLSASVIDISYTSVSMIDIVSSVETTPSEKLINLYLDGCDLRSVSSQLQFFDVFPMLEVLSINNTGLPSILNIAFESILSLTLSELYADNNSWYNIYSIGTFSHLSRLSLANNFISDPSPLYSLPLLEDLDLSNNPICGNNVFETLQSNLSASLEILSFSVPELFQFGKDSSTIDLWHCPCSLNNSDGLGVEPQLSDNMVCATIMPDASSIYTITPDGESVVWNVVCASDSYSTYSSSESFTCTRSSSSFETLEASSCVEGCLFGYECRMNSESLTSSCVHVLPDISLKQCVIDSGLISSDWYIPSTLNLIDETEIALISVSALKSLSPNILEEGYQLSCSDTDYSIVDIQSLEHMCQVTFLDLSENSLSSSSSNLDLLGIMDNLNGLDISGNSGISDIPEMYQLESLSYLNVSNTQVTFPTSVWASRLLPQSLVVLDISSTNVGTYSFNQHIASRLPLLEEFYMNNTLIDDITHMSSSHQ</sequence>
<keyword evidence="2" id="KW-0677">Repeat</keyword>
<proteinExistence type="predicted"/>
<dbReference type="PROSITE" id="PS51450">
    <property type="entry name" value="LRR"/>
    <property type="match status" value="1"/>
</dbReference>
<keyword evidence="4" id="KW-1185">Reference proteome</keyword>
<dbReference type="Proteomes" id="UP001057375">
    <property type="component" value="Unassembled WGS sequence"/>
</dbReference>
<evidence type="ECO:0000313" key="4">
    <source>
        <dbReference type="Proteomes" id="UP001057375"/>
    </source>
</evidence>
<dbReference type="PANTHER" id="PTHR46652:SF3">
    <property type="entry name" value="LEUCINE-RICH REPEAT-CONTAINING PROTEIN 9"/>
    <property type="match status" value="1"/>
</dbReference>
<organism evidence="3 4">
    <name type="scientific">Aduncisulcus paluster</name>
    <dbReference type="NCBI Taxonomy" id="2918883"/>
    <lineage>
        <taxon>Eukaryota</taxon>
        <taxon>Metamonada</taxon>
        <taxon>Carpediemonas-like organisms</taxon>
        <taxon>Aduncisulcus</taxon>
    </lineage>
</organism>
<protein>
    <submittedName>
        <fullName evidence="3">Uncharacterized protein</fullName>
    </submittedName>
</protein>
<comment type="caution">
    <text evidence="3">The sequence shown here is derived from an EMBL/GenBank/DDBJ whole genome shotgun (WGS) entry which is preliminary data.</text>
</comment>
<dbReference type="InterPro" id="IPR032675">
    <property type="entry name" value="LRR_dom_sf"/>
</dbReference>
<reference evidence="3" key="1">
    <citation type="submission" date="2022-03" db="EMBL/GenBank/DDBJ databases">
        <title>Draft genome sequence of Aduncisulcus paluster, a free-living microaerophilic Fornicata.</title>
        <authorList>
            <person name="Yuyama I."/>
            <person name="Kume K."/>
            <person name="Tamura T."/>
            <person name="Inagaki Y."/>
            <person name="Hashimoto T."/>
        </authorList>
    </citation>
    <scope>NUCLEOTIDE SEQUENCE</scope>
    <source>
        <strain evidence="3">NY0171</strain>
    </source>
</reference>
<name>A0ABQ5KQ77_9EUKA</name>
<evidence type="ECO:0000313" key="3">
    <source>
        <dbReference type="EMBL" id="GKT33085.1"/>
    </source>
</evidence>
<evidence type="ECO:0000256" key="2">
    <source>
        <dbReference type="ARBA" id="ARBA00022737"/>
    </source>
</evidence>
<dbReference type="PANTHER" id="PTHR46652">
    <property type="entry name" value="LEUCINE-RICH REPEAT AND IQ DOMAIN-CONTAINING PROTEIN 1-RELATED"/>
    <property type="match status" value="1"/>
</dbReference>